<keyword evidence="2 5" id="KW-0812">Transmembrane</keyword>
<evidence type="ECO:0000313" key="7">
    <source>
        <dbReference type="Proteomes" id="UP000887575"/>
    </source>
</evidence>
<evidence type="ECO:0000256" key="5">
    <source>
        <dbReference type="SAM" id="Phobius"/>
    </source>
</evidence>
<feature type="transmembrane region" description="Helical" evidence="5">
    <location>
        <begin position="335"/>
        <end position="359"/>
    </location>
</feature>
<dbReference type="Proteomes" id="UP000887575">
    <property type="component" value="Unassembled WGS sequence"/>
</dbReference>
<feature type="transmembrane region" description="Helical" evidence="5">
    <location>
        <begin position="145"/>
        <end position="167"/>
    </location>
</feature>
<evidence type="ECO:0000256" key="3">
    <source>
        <dbReference type="ARBA" id="ARBA00022989"/>
    </source>
</evidence>
<proteinExistence type="predicted"/>
<dbReference type="GO" id="GO:0022857">
    <property type="term" value="F:transmembrane transporter activity"/>
    <property type="evidence" value="ECO:0007669"/>
    <property type="project" value="InterPro"/>
</dbReference>
<feature type="transmembrane region" description="Helical" evidence="5">
    <location>
        <begin position="436"/>
        <end position="457"/>
    </location>
</feature>
<dbReference type="FunFam" id="1.20.1250.20:FF:000355">
    <property type="entry name" value="SLC (SoLute Carrier) homolog"/>
    <property type="match status" value="1"/>
</dbReference>
<comment type="subcellular location">
    <subcellularLocation>
        <location evidence="1">Membrane</location>
        <topology evidence="1">Multi-pass membrane protein</topology>
    </subcellularLocation>
</comment>
<feature type="transmembrane region" description="Helical" evidence="5">
    <location>
        <begin position="293"/>
        <end position="315"/>
    </location>
</feature>
<keyword evidence="3 5" id="KW-1133">Transmembrane helix</keyword>
<organism evidence="7 8">
    <name type="scientific">Mesorhabditis belari</name>
    <dbReference type="NCBI Taxonomy" id="2138241"/>
    <lineage>
        <taxon>Eukaryota</taxon>
        <taxon>Metazoa</taxon>
        <taxon>Ecdysozoa</taxon>
        <taxon>Nematoda</taxon>
        <taxon>Chromadorea</taxon>
        <taxon>Rhabditida</taxon>
        <taxon>Rhabditina</taxon>
        <taxon>Rhabditomorpha</taxon>
        <taxon>Rhabditoidea</taxon>
        <taxon>Rhabditidae</taxon>
        <taxon>Mesorhabditinae</taxon>
        <taxon>Mesorhabditis</taxon>
    </lineage>
</organism>
<feature type="domain" description="Major facilitator superfamily (MFS) profile" evidence="6">
    <location>
        <begin position="35"/>
        <end position="496"/>
    </location>
</feature>
<keyword evidence="4 5" id="KW-0472">Membrane</keyword>
<protein>
    <recommendedName>
        <fullName evidence="6">Major facilitator superfamily (MFS) profile domain-containing protein</fullName>
    </recommendedName>
</protein>
<name>A0AAF3FII5_9BILA</name>
<feature type="transmembrane region" description="Helical" evidence="5">
    <location>
        <begin position="380"/>
        <end position="397"/>
    </location>
</feature>
<dbReference type="Gene3D" id="1.20.1250.20">
    <property type="entry name" value="MFS general substrate transporter like domains"/>
    <property type="match status" value="2"/>
</dbReference>
<dbReference type="GO" id="GO:0016020">
    <property type="term" value="C:membrane"/>
    <property type="evidence" value="ECO:0007669"/>
    <property type="project" value="UniProtKB-SubCell"/>
</dbReference>
<feature type="transmembrane region" description="Helical" evidence="5">
    <location>
        <begin position="173"/>
        <end position="194"/>
    </location>
</feature>
<dbReference type="InterPro" id="IPR050382">
    <property type="entry name" value="MFS_Na/Anion_cotransporter"/>
</dbReference>
<dbReference type="PANTHER" id="PTHR11662">
    <property type="entry name" value="SOLUTE CARRIER FAMILY 17"/>
    <property type="match status" value="1"/>
</dbReference>
<feature type="transmembrane region" description="Helical" evidence="5">
    <location>
        <begin position="114"/>
        <end position="133"/>
    </location>
</feature>
<evidence type="ECO:0000313" key="8">
    <source>
        <dbReference type="WBParaSite" id="MBELARI_LOCUS6905"/>
    </source>
</evidence>
<reference evidence="8" key="1">
    <citation type="submission" date="2024-02" db="UniProtKB">
        <authorList>
            <consortium name="WormBaseParasite"/>
        </authorList>
    </citation>
    <scope>IDENTIFICATION</scope>
</reference>
<evidence type="ECO:0000256" key="4">
    <source>
        <dbReference type="ARBA" id="ARBA00023136"/>
    </source>
</evidence>
<keyword evidence="7" id="KW-1185">Reference proteome</keyword>
<feature type="transmembrane region" description="Helical" evidence="5">
    <location>
        <begin position="469"/>
        <end position="490"/>
    </location>
</feature>
<evidence type="ECO:0000256" key="1">
    <source>
        <dbReference type="ARBA" id="ARBA00004141"/>
    </source>
</evidence>
<dbReference type="GO" id="GO:0006820">
    <property type="term" value="P:monoatomic anion transport"/>
    <property type="evidence" value="ECO:0007669"/>
    <property type="project" value="TreeGrafter"/>
</dbReference>
<dbReference type="InterPro" id="IPR020846">
    <property type="entry name" value="MFS_dom"/>
</dbReference>
<dbReference type="SUPFAM" id="SSF103473">
    <property type="entry name" value="MFS general substrate transporter"/>
    <property type="match status" value="1"/>
</dbReference>
<evidence type="ECO:0000256" key="2">
    <source>
        <dbReference type="ARBA" id="ARBA00022692"/>
    </source>
</evidence>
<dbReference type="InterPro" id="IPR011701">
    <property type="entry name" value="MFS"/>
</dbReference>
<dbReference type="WBParaSite" id="MBELARI_LOCUS6905">
    <property type="protein sequence ID" value="MBELARI_LOCUS6905"/>
    <property type="gene ID" value="MBELARI_LOCUS6905"/>
</dbReference>
<feature type="transmembrane region" description="Helical" evidence="5">
    <location>
        <begin position="206"/>
        <end position="225"/>
    </location>
</feature>
<accession>A0AAF3FII5</accession>
<dbReference type="AlphaFoldDB" id="A0AAF3FII5"/>
<feature type="transmembrane region" description="Helical" evidence="5">
    <location>
        <begin position="403"/>
        <end position="424"/>
    </location>
</feature>
<feature type="transmembrane region" description="Helical" evidence="5">
    <location>
        <begin position="33"/>
        <end position="56"/>
    </location>
</feature>
<dbReference type="Pfam" id="PF07690">
    <property type="entry name" value="MFS_1"/>
    <property type="match status" value="1"/>
</dbReference>
<dbReference type="InterPro" id="IPR036259">
    <property type="entry name" value="MFS_trans_sf"/>
</dbReference>
<feature type="transmembrane region" description="Helical" evidence="5">
    <location>
        <begin position="237"/>
        <end position="256"/>
    </location>
</feature>
<dbReference type="PROSITE" id="PS50850">
    <property type="entry name" value="MFS"/>
    <property type="match status" value="1"/>
</dbReference>
<evidence type="ECO:0000259" key="6">
    <source>
        <dbReference type="PROSITE" id="PS50850"/>
    </source>
</evidence>
<sequence>MGVIQNMELDPIAEHPIPIDSPLWTLHARRFQIVLLIMIGFGGMVFMRANIAFGMVCMINSTALSQSSQTTQKPKLFSPNFTQEIPISGCSAKVGGDGSPVMDYGGEITWEPDMQNLLFSAAFWGALAGILPATPIVQHMPSHRLILGAILIISGCSLLFPFFAVYVGFWSTFISRFIMGFVESLVHPSIAALLSRWFPVEERSTAVALQNTGLIIGMILGPPLAGSLCASSLRWPAIFFVAGAFGLLWSIFWGFLSSHSPDQDTRMGKIEKEYLTQNQSNPQAQKKRVSVPYVAIFLSTPFWAINIVQFSLNLYATFIQVYLPLFYKEVLYLDVVMNGVFVAVPYVVNGVFNVGYSIFIDRLKKSGKITPTHAVKLSQFLANLGTGLAFVMIAWLADCSHANAILVILSFSSVFLAMFASGMFTSLLSIAPQYTATLCSMSLFPAMLGRLFCPYIVSVFRHAGTPEEWQRILLLIGAFSLGTGVLFAIFGTADIQPWALTDEGGKGFSFEAQNLKYAESRDLGRSQNIGRKDSRLPSGPVGFPSDLTTSVMSIDRAM</sequence>
<dbReference type="PANTHER" id="PTHR11662:SF405">
    <property type="entry name" value="PROTEIN CBG12249"/>
    <property type="match status" value="1"/>
</dbReference>